<reference evidence="2" key="2">
    <citation type="submission" date="2020-09" db="EMBL/GenBank/DDBJ databases">
        <authorList>
            <person name="Sun Q."/>
            <person name="Ohkuma M."/>
        </authorList>
    </citation>
    <scope>NUCLEOTIDE SEQUENCE</scope>
    <source>
        <strain evidence="2">JCM 4714</strain>
    </source>
</reference>
<evidence type="ECO:0000313" key="2">
    <source>
        <dbReference type="EMBL" id="GHD98808.1"/>
    </source>
</evidence>
<evidence type="ECO:0000313" key="3">
    <source>
        <dbReference type="Proteomes" id="UP000655443"/>
    </source>
</evidence>
<sequence>MKVPPPSGGGIFCIPAQDDPALPAARGPGSSVTDSEPPGTDNRPRPPLAPRLRRPAVPAIRFGRLIRAASFGTLSLNRLESLGALGSYTCAAGAVSGLVLRRR</sequence>
<dbReference type="EMBL" id="BMVG01000001">
    <property type="protein sequence ID" value="GHD98808.1"/>
    <property type="molecule type" value="Genomic_DNA"/>
</dbReference>
<organism evidence="2 3">
    <name type="scientific">Streptomyces alanosinicus</name>
    <dbReference type="NCBI Taxonomy" id="68171"/>
    <lineage>
        <taxon>Bacteria</taxon>
        <taxon>Bacillati</taxon>
        <taxon>Actinomycetota</taxon>
        <taxon>Actinomycetes</taxon>
        <taxon>Kitasatosporales</taxon>
        <taxon>Streptomycetaceae</taxon>
        <taxon>Streptomyces</taxon>
    </lineage>
</organism>
<evidence type="ECO:0000256" key="1">
    <source>
        <dbReference type="SAM" id="MobiDB-lite"/>
    </source>
</evidence>
<reference evidence="2" key="1">
    <citation type="journal article" date="2014" name="Int. J. Syst. Evol. Microbiol.">
        <title>Complete genome sequence of Corynebacterium casei LMG S-19264T (=DSM 44701T), isolated from a smear-ripened cheese.</title>
        <authorList>
            <consortium name="US DOE Joint Genome Institute (JGI-PGF)"/>
            <person name="Walter F."/>
            <person name="Albersmeier A."/>
            <person name="Kalinowski J."/>
            <person name="Ruckert C."/>
        </authorList>
    </citation>
    <scope>NUCLEOTIDE SEQUENCE</scope>
    <source>
        <strain evidence="2">JCM 4714</strain>
    </source>
</reference>
<protein>
    <submittedName>
        <fullName evidence="2">Uncharacterized protein</fullName>
    </submittedName>
</protein>
<accession>A0A919CZE3</accession>
<comment type="caution">
    <text evidence="2">The sequence shown here is derived from an EMBL/GenBank/DDBJ whole genome shotgun (WGS) entry which is preliminary data.</text>
</comment>
<gene>
    <name evidence="2" type="ORF">GCM10010339_07460</name>
</gene>
<dbReference type="AlphaFoldDB" id="A0A919CZE3"/>
<dbReference type="Proteomes" id="UP000655443">
    <property type="component" value="Unassembled WGS sequence"/>
</dbReference>
<proteinExistence type="predicted"/>
<name>A0A919CZE3_9ACTN</name>
<keyword evidence="3" id="KW-1185">Reference proteome</keyword>
<feature type="region of interest" description="Disordered" evidence="1">
    <location>
        <begin position="1"/>
        <end position="52"/>
    </location>
</feature>